<dbReference type="PANTHER" id="PTHR43624">
    <property type="entry name" value="ELECTRON TRANSFER FLAVOPROTEIN-QUINONE OXIDOREDUCTASE YDIS-RELATED"/>
    <property type="match status" value="1"/>
</dbReference>
<dbReference type="SUPFAM" id="SSF51905">
    <property type="entry name" value="FAD/NAD(P)-binding domain"/>
    <property type="match status" value="1"/>
</dbReference>
<dbReference type="GO" id="GO:0016491">
    <property type="term" value="F:oxidoreductase activity"/>
    <property type="evidence" value="ECO:0007669"/>
    <property type="project" value="UniProtKB-UniRule"/>
</dbReference>
<feature type="domain" description="FixC-like C-terminal" evidence="11">
    <location>
        <begin position="368"/>
        <end position="433"/>
    </location>
</feature>
<reference evidence="13 15" key="2">
    <citation type="submission" date="2024-11" db="EMBL/GenBank/DDBJ databases">
        <title>Draft genome sequences of two bacteria associated to sugarcane roots in Colombia.</title>
        <authorList>
            <person name="Pardo-Diaz S."/>
            <person name="Masmela-Mendoza J."/>
            <person name="Delgadillo-Duran P."/>
            <person name="Bautista E.J."/>
            <person name="Rojas-Tapias D.F."/>
        </authorList>
    </citation>
    <scope>NUCLEOTIDE SEQUENCE [LARGE SCALE GENOMIC DNA]</scope>
    <source>
        <strain evidence="13 15">Ap18</strain>
    </source>
</reference>
<sequence length="433" mass="47857">MVEKFDAIVIGAGPSGNAAAYTLAKQGLNVLQLERGEYPGAKNVQGGIMYAAELEKIIPDFREDCPTERHIIEQRVWLLGDDNYIGTNYRSDAFNSDKPNRYTIIRANIDKWFSEKIREAGGLQICETTVTELIRDASGKVIGVRTDREGGEIHADVVIMADGVNALLARRTGFQPELAPQNVALAVKEILFIDPELIQQRFGLKDEEGVVIEIMGKVTKGMVGTAFLYTNKESLTIGIGCLISDFKEGAIPPYKMLEDLKNHPVIKPLIEGAEMKEYAAHMIPEGGYKAVPQLYGDGWMVVGDAAHFNNAAHREGSNLAMASGRMAAETVIELKQAGKPFNAANLAAYKKKLDDSFIMKDLKKYRNLPGIMHENKQFFGAYPDTLTAAAHSWFTVDSVDKRTKEKEIMKSFVKKRSIMGLVGDAIKLVRAVR</sequence>
<dbReference type="InterPro" id="IPR036188">
    <property type="entry name" value="FAD/NAD-bd_sf"/>
</dbReference>
<evidence type="ECO:0000313" key="13">
    <source>
        <dbReference type="EMBL" id="MFL7903756.1"/>
    </source>
</evidence>
<evidence type="ECO:0000259" key="10">
    <source>
        <dbReference type="Pfam" id="PF21162"/>
    </source>
</evidence>
<comment type="function">
    <text evidence="2">Could be required for the formation of a functional nitrogenase Fe protein. Probably accepts electrons from FixA/FixB and reduces a quinone.</text>
</comment>
<evidence type="ECO:0000313" key="14">
    <source>
        <dbReference type="Proteomes" id="UP000027186"/>
    </source>
</evidence>
<dbReference type="KEGG" id="abq:ABAZ39_10110"/>
<keyword evidence="6 8" id="KW-0274">FAD</keyword>
<evidence type="ECO:0000256" key="7">
    <source>
        <dbReference type="ARBA" id="ARBA00023002"/>
    </source>
</evidence>
<evidence type="ECO:0000256" key="8">
    <source>
        <dbReference type="RuleBase" id="RU366069"/>
    </source>
</evidence>
<proteinExistence type="inferred from homology"/>
<evidence type="ECO:0000256" key="6">
    <source>
        <dbReference type="ARBA" id="ARBA00022827"/>
    </source>
</evidence>
<organism evidence="12 14">
    <name type="scientific">Azospirillum argentinense</name>
    <dbReference type="NCBI Taxonomy" id="2970906"/>
    <lineage>
        <taxon>Bacteria</taxon>
        <taxon>Pseudomonadati</taxon>
        <taxon>Pseudomonadota</taxon>
        <taxon>Alphaproteobacteria</taxon>
        <taxon>Rhodospirillales</taxon>
        <taxon>Azospirillaceae</taxon>
        <taxon>Azospirillum</taxon>
    </lineage>
</organism>
<reference evidence="12 14" key="1">
    <citation type="journal article" date="2014" name="Genome Announc.">
        <title>Complete Genome Sequence of the Model Rhizosphere Strain Azospirillum brasilense Az39, Successfully Applied in Agriculture.</title>
        <authorList>
            <person name="Rivera D."/>
            <person name="Revale S."/>
            <person name="Molina R."/>
            <person name="Gualpa J."/>
            <person name="Puente M."/>
            <person name="Maroniche G."/>
            <person name="Paris G."/>
            <person name="Baker D."/>
            <person name="Clavijo B."/>
            <person name="McLay K."/>
            <person name="Spaepen S."/>
            <person name="Perticari A."/>
            <person name="Vazquez M."/>
            <person name="Wisniewski-Dye F."/>
            <person name="Watkins C."/>
            <person name="Martinez-Abarca F."/>
            <person name="Vanderleyden J."/>
            <person name="Cassan F."/>
        </authorList>
    </citation>
    <scope>NUCLEOTIDE SEQUENCE [LARGE SCALE GENOMIC DNA]</scope>
    <source>
        <strain evidence="12 14">Az39</strain>
    </source>
</reference>
<dbReference type="Proteomes" id="UP000027186">
    <property type="component" value="Chromosome"/>
</dbReference>
<evidence type="ECO:0000313" key="12">
    <source>
        <dbReference type="EMBL" id="AIB12345.1"/>
    </source>
</evidence>
<dbReference type="PANTHER" id="PTHR43624:SF2">
    <property type="entry name" value="ELECTRON TRANSFER FLAVOPROTEIN-QUINONE OXIDOREDUCTASE YDIS-RELATED"/>
    <property type="match status" value="1"/>
</dbReference>
<dbReference type="Proteomes" id="UP001628281">
    <property type="component" value="Unassembled WGS sequence"/>
</dbReference>
<dbReference type="EMBL" id="JBJLSN010000036">
    <property type="protein sequence ID" value="MFL7903756.1"/>
    <property type="molecule type" value="Genomic_DNA"/>
</dbReference>
<keyword evidence="7 8" id="KW-0560">Oxidoreductase</keyword>
<dbReference type="AlphaFoldDB" id="A0A060DHU2"/>
<accession>A0A060DHU2</accession>
<evidence type="ECO:0000259" key="11">
    <source>
        <dbReference type="Pfam" id="PF26311"/>
    </source>
</evidence>
<evidence type="ECO:0000259" key="9">
    <source>
        <dbReference type="Pfam" id="PF01494"/>
    </source>
</evidence>
<dbReference type="InterPro" id="IPR049398">
    <property type="entry name" value="ETF-QO/FixC_UQ-bd"/>
</dbReference>
<keyword evidence="15" id="KW-1185">Reference proteome</keyword>
<name>A0A060DHU2_9PROT</name>
<dbReference type="EMBL" id="CP007793">
    <property type="protein sequence ID" value="AIB12345.1"/>
    <property type="molecule type" value="Genomic_DNA"/>
</dbReference>
<dbReference type="Pfam" id="PF01494">
    <property type="entry name" value="FAD_binding_3"/>
    <property type="match status" value="1"/>
</dbReference>
<dbReference type="Pfam" id="PF26311">
    <property type="entry name" value="ETF-QO_FixC_C"/>
    <property type="match status" value="1"/>
</dbReference>
<dbReference type="RefSeq" id="WP_038529024.1">
    <property type="nucleotide sequence ID" value="NZ_CP007793.1"/>
</dbReference>
<evidence type="ECO:0000256" key="4">
    <source>
        <dbReference type="ARBA" id="ARBA00019877"/>
    </source>
</evidence>
<dbReference type="InterPro" id="IPR059103">
    <property type="entry name" value="FixC-like_C"/>
</dbReference>
<dbReference type="Pfam" id="PF21162">
    <property type="entry name" value="ETFQO_UQ-bd"/>
    <property type="match status" value="1"/>
</dbReference>
<comment type="function">
    <text evidence="8">Part of an electron transfer system.</text>
</comment>
<protein>
    <recommendedName>
        <fullName evidence="4 8">Protein FixC</fullName>
    </recommendedName>
</protein>
<dbReference type="PRINTS" id="PR00420">
    <property type="entry name" value="RNGMNOXGNASE"/>
</dbReference>
<feature type="domain" description="ETF-QO/FixC ubiquinone-binding" evidence="10">
    <location>
        <begin position="205"/>
        <end position="283"/>
    </location>
</feature>
<evidence type="ECO:0000256" key="3">
    <source>
        <dbReference type="ARBA" id="ARBA00006796"/>
    </source>
</evidence>
<dbReference type="SUPFAM" id="SSF54373">
    <property type="entry name" value="FAD-linked reductases, C-terminal domain"/>
    <property type="match status" value="1"/>
</dbReference>
<dbReference type="GO" id="GO:0071949">
    <property type="term" value="F:FAD binding"/>
    <property type="evidence" value="ECO:0007669"/>
    <property type="project" value="UniProtKB-UniRule"/>
</dbReference>
<evidence type="ECO:0000256" key="1">
    <source>
        <dbReference type="ARBA" id="ARBA00001974"/>
    </source>
</evidence>
<evidence type="ECO:0000313" key="15">
    <source>
        <dbReference type="Proteomes" id="UP001628281"/>
    </source>
</evidence>
<evidence type="ECO:0000256" key="2">
    <source>
        <dbReference type="ARBA" id="ARBA00003676"/>
    </source>
</evidence>
<feature type="domain" description="FAD-binding" evidence="9">
    <location>
        <begin position="5"/>
        <end position="194"/>
    </location>
</feature>
<dbReference type="InterPro" id="IPR002938">
    <property type="entry name" value="FAD-bd"/>
</dbReference>
<gene>
    <name evidence="12" type="ORF">ABAZ39_10110</name>
    <name evidence="13" type="ORF">ACJ41P_21665</name>
</gene>
<comment type="cofactor">
    <cofactor evidence="1 8">
        <name>FAD</name>
        <dbReference type="ChEBI" id="CHEBI:57692"/>
    </cofactor>
</comment>
<dbReference type="Gene3D" id="3.50.50.60">
    <property type="entry name" value="FAD/NAD(P)-binding domain"/>
    <property type="match status" value="1"/>
</dbReference>
<dbReference type="InterPro" id="IPR039651">
    <property type="entry name" value="FixC-like"/>
</dbReference>
<evidence type="ECO:0000256" key="5">
    <source>
        <dbReference type="ARBA" id="ARBA00022630"/>
    </source>
</evidence>
<comment type="similarity">
    <text evidence="3 8">Belongs to the ETF-QO/FixC family.</text>
</comment>
<keyword evidence="5 8" id="KW-0285">Flavoprotein</keyword>